<evidence type="ECO:0000256" key="6">
    <source>
        <dbReference type="SAM" id="MobiDB-lite"/>
    </source>
</evidence>
<dbReference type="InterPro" id="IPR006091">
    <property type="entry name" value="Acyl-CoA_Oxase/DH_mid-dom"/>
</dbReference>
<dbReference type="InterPro" id="IPR009100">
    <property type="entry name" value="AcylCoA_DH/oxidase_NM_dom_sf"/>
</dbReference>
<comment type="cofactor">
    <cofactor evidence="1 5">
        <name>FAD</name>
        <dbReference type="ChEBI" id="CHEBI:57692"/>
    </cofactor>
</comment>
<evidence type="ECO:0000256" key="5">
    <source>
        <dbReference type="RuleBase" id="RU362125"/>
    </source>
</evidence>
<dbReference type="SUPFAM" id="SSF47203">
    <property type="entry name" value="Acyl-CoA dehydrogenase C-terminal domain-like"/>
    <property type="match status" value="1"/>
</dbReference>
<reference evidence="10" key="1">
    <citation type="journal article" date="2014" name="Int. J. Syst. Evol. Microbiol.">
        <title>Complete genome sequence of Corynebacterium casei LMG S-19264T (=DSM 44701T), isolated from a smear-ripened cheese.</title>
        <authorList>
            <consortium name="US DOE Joint Genome Institute (JGI-PGF)"/>
            <person name="Walter F."/>
            <person name="Albersmeier A."/>
            <person name="Kalinowski J."/>
            <person name="Ruckert C."/>
        </authorList>
    </citation>
    <scope>NUCLEOTIDE SEQUENCE</scope>
    <source>
        <strain evidence="10">JCM 4369</strain>
    </source>
</reference>
<evidence type="ECO:0000313" key="11">
    <source>
        <dbReference type="Proteomes" id="UP000618795"/>
    </source>
</evidence>
<dbReference type="Pfam" id="PF00441">
    <property type="entry name" value="Acyl-CoA_dh_1"/>
    <property type="match status" value="1"/>
</dbReference>
<comment type="caution">
    <text evidence="10">The sequence shown here is derived from an EMBL/GenBank/DDBJ whole genome shotgun (WGS) entry which is preliminary data.</text>
</comment>
<name>A0A918IDR5_9ACTN</name>
<dbReference type="AlphaFoldDB" id="A0A918IDR5"/>
<dbReference type="Gene3D" id="1.20.140.10">
    <property type="entry name" value="Butyryl-CoA Dehydrogenase, subunit A, domain 3"/>
    <property type="match status" value="1"/>
</dbReference>
<evidence type="ECO:0000256" key="4">
    <source>
        <dbReference type="ARBA" id="ARBA00022827"/>
    </source>
</evidence>
<dbReference type="Gene3D" id="2.40.110.20">
    <property type="match status" value="1"/>
</dbReference>
<feature type="domain" description="Acyl-CoA dehydrogenase/oxidase C-terminal" evidence="7">
    <location>
        <begin position="298"/>
        <end position="454"/>
    </location>
</feature>
<dbReference type="InterPro" id="IPR036250">
    <property type="entry name" value="AcylCo_DH-like_C"/>
</dbReference>
<dbReference type="Pfam" id="PF18158">
    <property type="entry name" value="AidB_N"/>
    <property type="match status" value="1"/>
</dbReference>
<dbReference type="InterPro" id="IPR034184">
    <property type="entry name" value="AidB"/>
</dbReference>
<evidence type="ECO:0000259" key="7">
    <source>
        <dbReference type="Pfam" id="PF00441"/>
    </source>
</evidence>
<dbReference type="CDD" id="cd01154">
    <property type="entry name" value="AidB"/>
    <property type="match status" value="1"/>
</dbReference>
<protein>
    <submittedName>
        <fullName evidence="10">DNA alkylation response protein</fullName>
    </submittedName>
</protein>
<accession>A0A918IDR5</accession>
<evidence type="ECO:0000256" key="2">
    <source>
        <dbReference type="ARBA" id="ARBA00009347"/>
    </source>
</evidence>
<dbReference type="PANTHER" id="PTHR42707:SF3">
    <property type="entry name" value="ACYL-COA DEHYDROGENASE AIDB-RELATED"/>
    <property type="match status" value="1"/>
</dbReference>
<keyword evidence="5" id="KW-0560">Oxidoreductase</keyword>
<feature type="domain" description="Adaptive response protein AidB N-terminal" evidence="9">
    <location>
        <begin position="25"/>
        <end position="179"/>
    </location>
</feature>
<keyword evidence="4 5" id="KW-0274">FAD</keyword>
<feature type="region of interest" description="Disordered" evidence="6">
    <location>
        <begin position="1"/>
        <end position="41"/>
    </location>
</feature>
<dbReference type="InterPro" id="IPR041504">
    <property type="entry name" value="AidB_N"/>
</dbReference>
<dbReference type="Gene3D" id="6.10.250.600">
    <property type="match status" value="1"/>
</dbReference>
<reference evidence="10" key="2">
    <citation type="submission" date="2020-09" db="EMBL/GenBank/DDBJ databases">
        <authorList>
            <person name="Sun Q."/>
            <person name="Ohkuma M."/>
        </authorList>
    </citation>
    <scope>NUCLEOTIDE SEQUENCE</scope>
    <source>
        <strain evidence="10">JCM 4369</strain>
    </source>
</reference>
<keyword evidence="3 5" id="KW-0285">Flavoprotein</keyword>
<dbReference type="InterPro" id="IPR052904">
    <property type="entry name" value="Acyl-CoA_dehydrogenase-like"/>
</dbReference>
<dbReference type="InterPro" id="IPR006089">
    <property type="entry name" value="Acyl-CoA_DH_CS"/>
</dbReference>
<dbReference type="InterPro" id="IPR009075">
    <property type="entry name" value="AcylCo_DH/oxidase_C"/>
</dbReference>
<dbReference type="Pfam" id="PF02770">
    <property type="entry name" value="Acyl-CoA_dh_M"/>
    <property type="match status" value="1"/>
</dbReference>
<feature type="domain" description="Acyl-CoA oxidase/dehydrogenase middle" evidence="8">
    <location>
        <begin position="194"/>
        <end position="288"/>
    </location>
</feature>
<organism evidence="10 11">
    <name type="scientific">Streptomyces filipinensis</name>
    <dbReference type="NCBI Taxonomy" id="66887"/>
    <lineage>
        <taxon>Bacteria</taxon>
        <taxon>Bacillati</taxon>
        <taxon>Actinomycetota</taxon>
        <taxon>Actinomycetes</taxon>
        <taxon>Kitasatosporales</taxon>
        <taxon>Streptomycetaceae</taxon>
        <taxon>Streptomyces</taxon>
    </lineage>
</organism>
<feature type="compositionally biased region" description="Pro residues" evidence="6">
    <location>
        <begin position="8"/>
        <end position="17"/>
    </location>
</feature>
<dbReference type="PANTHER" id="PTHR42707">
    <property type="entry name" value="ACYL-COA DEHYDROGENASE"/>
    <property type="match status" value="1"/>
</dbReference>
<dbReference type="RefSeq" id="WP_191874881.1">
    <property type="nucleotide sequence ID" value="NZ_BMTD01000008.1"/>
</dbReference>
<proteinExistence type="inferred from homology"/>
<evidence type="ECO:0000313" key="10">
    <source>
        <dbReference type="EMBL" id="GGU99810.1"/>
    </source>
</evidence>
<dbReference type="Proteomes" id="UP000618795">
    <property type="component" value="Unassembled WGS sequence"/>
</dbReference>
<sequence length="559" mass="59811">MVSIPAQSPAPSPPQPPSATHDVTNQPPPLAPYDASDDPALLEGLRREGAGWAEDGVRRLGARAGSAEAQEWGELANRYEPVLRTHDRYGHRVDEVEFHPSWHHLMRTAVAEGLAGAPWADERPGAHVARTAGGLVWGHTEAGHGCPTSMTYAAVPALRAQPDLAKVYEPLLTSREYDPGLRVPAEKPGLLAGMGMTEKQGGSDVRTNTTAATPTGEPGVYTLHGHKWFTSAPMCDVFLVLAQAPGGLSCFLVPRVLPDGSRNTFRIQRLKDKLGNRSNASSEPEFDRTVAWLVGPEGRGVKTIIEMVNCTRLDCVMSSATLMRKTLVEAGHHARYRSAFGARLIDQPLMRNVLADLALESEAATTLTLRLAGAADRAVRGDAGERAFRRIATAVGKYWVTKRGPAFTAEALECLGGNGYVEDSGMPRHYREAPLLSIWEGSGNVNALDVLRALGREPDTAEALFAELALARGADARLDAAVAALRDQLAETQQSGARRLVERMALALQASLLVRHAPHPVADAFCASRLGGDWGHSFGTLPAGAGLDAILERALPGLN</sequence>
<dbReference type="SUPFAM" id="SSF56645">
    <property type="entry name" value="Acyl-CoA dehydrogenase NM domain-like"/>
    <property type="match status" value="1"/>
</dbReference>
<dbReference type="EMBL" id="BMTD01000008">
    <property type="protein sequence ID" value="GGU99810.1"/>
    <property type="molecule type" value="Genomic_DNA"/>
</dbReference>
<evidence type="ECO:0000256" key="3">
    <source>
        <dbReference type="ARBA" id="ARBA00022630"/>
    </source>
</evidence>
<evidence type="ECO:0000256" key="1">
    <source>
        <dbReference type="ARBA" id="ARBA00001974"/>
    </source>
</evidence>
<evidence type="ECO:0000259" key="8">
    <source>
        <dbReference type="Pfam" id="PF02770"/>
    </source>
</evidence>
<dbReference type="PROSITE" id="PS00073">
    <property type="entry name" value="ACYL_COA_DH_2"/>
    <property type="match status" value="1"/>
</dbReference>
<evidence type="ECO:0000259" key="9">
    <source>
        <dbReference type="Pfam" id="PF18158"/>
    </source>
</evidence>
<keyword evidence="11" id="KW-1185">Reference proteome</keyword>
<gene>
    <name evidence="10" type="ORF">GCM10010260_40200</name>
</gene>
<dbReference type="GO" id="GO:0003995">
    <property type="term" value="F:acyl-CoA dehydrogenase activity"/>
    <property type="evidence" value="ECO:0007669"/>
    <property type="project" value="InterPro"/>
</dbReference>
<comment type="similarity">
    <text evidence="2 5">Belongs to the acyl-CoA dehydrogenase family.</text>
</comment>